<dbReference type="SUPFAM" id="SSF81345">
    <property type="entry name" value="ABC transporter involved in vitamin B12 uptake, BtuC"/>
    <property type="match status" value="1"/>
</dbReference>
<gene>
    <name evidence="9" type="ORF">HD597_001804</name>
</gene>
<dbReference type="InterPro" id="IPR037294">
    <property type="entry name" value="ABC_BtuC-like"/>
</dbReference>
<evidence type="ECO:0000256" key="7">
    <source>
        <dbReference type="ARBA" id="ARBA00023136"/>
    </source>
</evidence>
<feature type="transmembrane region" description="Helical" evidence="8">
    <location>
        <begin position="135"/>
        <end position="154"/>
    </location>
</feature>
<keyword evidence="5 8" id="KW-0812">Transmembrane</keyword>
<evidence type="ECO:0000256" key="1">
    <source>
        <dbReference type="ARBA" id="ARBA00004651"/>
    </source>
</evidence>
<keyword evidence="6 8" id="KW-1133">Transmembrane helix</keyword>
<evidence type="ECO:0000256" key="4">
    <source>
        <dbReference type="ARBA" id="ARBA00022475"/>
    </source>
</evidence>
<dbReference type="PANTHER" id="PTHR30472:SF24">
    <property type="entry name" value="FERRIC ENTEROBACTIN TRANSPORT SYSTEM PERMEASE PROTEIN FEPG"/>
    <property type="match status" value="1"/>
</dbReference>
<evidence type="ECO:0000256" key="3">
    <source>
        <dbReference type="ARBA" id="ARBA00022448"/>
    </source>
</evidence>
<dbReference type="InterPro" id="IPR000522">
    <property type="entry name" value="ABC_transptr_permease_BtuC"/>
</dbReference>
<keyword evidence="3" id="KW-0813">Transport</keyword>
<keyword evidence="7 8" id="KW-0472">Membrane</keyword>
<comment type="similarity">
    <text evidence="2">Belongs to the binding-protein-dependent transport system permease family. FecCD subfamily.</text>
</comment>
<reference evidence="9" key="1">
    <citation type="submission" date="2022-06" db="EMBL/GenBank/DDBJ databases">
        <title>Sequencing the genomes of 1000 actinobacteria strains.</title>
        <authorList>
            <person name="Klenk H.-P."/>
        </authorList>
    </citation>
    <scope>NUCLEOTIDE SEQUENCE</scope>
    <source>
        <strain evidence="9">DSM 46694</strain>
    </source>
</reference>
<feature type="transmembrane region" description="Helical" evidence="8">
    <location>
        <begin position="81"/>
        <end position="99"/>
    </location>
</feature>
<keyword evidence="10" id="KW-1185">Reference proteome</keyword>
<comment type="caution">
    <text evidence="9">The sequence shown here is derived from an EMBL/GenBank/DDBJ whole genome shotgun (WGS) entry which is preliminary data.</text>
</comment>
<dbReference type="CDD" id="cd06550">
    <property type="entry name" value="TM_ABC_iron-siderophores_like"/>
    <property type="match status" value="1"/>
</dbReference>
<feature type="transmembrane region" description="Helical" evidence="8">
    <location>
        <begin position="316"/>
        <end position="342"/>
    </location>
</feature>
<feature type="transmembrane region" description="Helical" evidence="8">
    <location>
        <begin position="166"/>
        <end position="185"/>
    </location>
</feature>
<proteinExistence type="inferred from homology"/>
<feature type="transmembrane region" description="Helical" evidence="8">
    <location>
        <begin position="111"/>
        <end position="129"/>
    </location>
</feature>
<evidence type="ECO:0000256" key="2">
    <source>
        <dbReference type="ARBA" id="ARBA00007935"/>
    </source>
</evidence>
<keyword evidence="4" id="KW-1003">Cell membrane</keyword>
<evidence type="ECO:0000256" key="8">
    <source>
        <dbReference type="SAM" id="Phobius"/>
    </source>
</evidence>
<name>A0A9X2GCD6_9ACTN</name>
<dbReference type="PANTHER" id="PTHR30472">
    <property type="entry name" value="FERRIC ENTEROBACTIN TRANSPORT SYSTEM PERMEASE PROTEIN"/>
    <property type="match status" value="1"/>
</dbReference>
<dbReference type="GO" id="GO:0022857">
    <property type="term" value="F:transmembrane transporter activity"/>
    <property type="evidence" value="ECO:0007669"/>
    <property type="project" value="InterPro"/>
</dbReference>
<dbReference type="Pfam" id="PF01032">
    <property type="entry name" value="FecCD"/>
    <property type="match status" value="1"/>
</dbReference>
<dbReference type="EMBL" id="JAMZEB010000002">
    <property type="protein sequence ID" value="MCP2354784.1"/>
    <property type="molecule type" value="Genomic_DNA"/>
</dbReference>
<dbReference type="AlphaFoldDB" id="A0A9X2GCD6"/>
<dbReference type="Proteomes" id="UP001139648">
    <property type="component" value="Unassembled WGS sequence"/>
</dbReference>
<dbReference type="GO" id="GO:0033214">
    <property type="term" value="P:siderophore-iron import into cell"/>
    <property type="evidence" value="ECO:0007669"/>
    <property type="project" value="TreeGrafter"/>
</dbReference>
<feature type="transmembrane region" description="Helical" evidence="8">
    <location>
        <begin position="29"/>
        <end position="53"/>
    </location>
</feature>
<dbReference type="GO" id="GO:0005886">
    <property type="term" value="C:plasma membrane"/>
    <property type="evidence" value="ECO:0007669"/>
    <property type="project" value="UniProtKB-SubCell"/>
</dbReference>
<sequence>MSAHPGFPAGRHVVVRAGAYSIRAGRRTLAVSGALLVAAMGLALLGLCLGGSWTAPGDVLAALAGQGDSVVVVREWRLPRVLAALVFGAALGLAGAVFQSLTRNPLGSPDVVGLDAGAYTGALFAITVLGGGPAYLAAGSIAGGLLAAAAVYALSLGSGLGGLRLVVVGIAVNAMLTALNSWIVLRAEMEVAQAATGWSAGSLNGLDWHEVGLPFAVIAALTLLLAALAPAMHQTALGDDHALASGVRLSRLRLLLVLAGVGCTATVTAVAGPIVFIALAAPQIGRLLTRAPGVALAPAALSGAVLLLASDLAAQLLLAPVALPVGVVTTVIGGCYLAALLVRGRRRHGG</sequence>
<dbReference type="RefSeq" id="WP_253741348.1">
    <property type="nucleotide sequence ID" value="NZ_BAABKA010000048.1"/>
</dbReference>
<organism evidence="9 10">
    <name type="scientific">Nonomuraea thailandensis</name>
    <dbReference type="NCBI Taxonomy" id="1188745"/>
    <lineage>
        <taxon>Bacteria</taxon>
        <taxon>Bacillati</taxon>
        <taxon>Actinomycetota</taxon>
        <taxon>Actinomycetes</taxon>
        <taxon>Streptosporangiales</taxon>
        <taxon>Streptosporangiaceae</taxon>
        <taxon>Nonomuraea</taxon>
    </lineage>
</organism>
<protein>
    <submittedName>
        <fullName evidence="9">Iron complex transport system permease protein</fullName>
    </submittedName>
</protein>
<evidence type="ECO:0000313" key="9">
    <source>
        <dbReference type="EMBL" id="MCP2354784.1"/>
    </source>
</evidence>
<dbReference type="Gene3D" id="1.10.3470.10">
    <property type="entry name" value="ABC transporter involved in vitamin B12 uptake, BtuC"/>
    <property type="match status" value="1"/>
</dbReference>
<evidence type="ECO:0000256" key="6">
    <source>
        <dbReference type="ARBA" id="ARBA00022989"/>
    </source>
</evidence>
<feature type="transmembrane region" description="Helical" evidence="8">
    <location>
        <begin position="211"/>
        <end position="233"/>
    </location>
</feature>
<accession>A0A9X2GCD6</accession>
<evidence type="ECO:0000256" key="5">
    <source>
        <dbReference type="ARBA" id="ARBA00022692"/>
    </source>
</evidence>
<comment type="subcellular location">
    <subcellularLocation>
        <location evidence="1">Cell membrane</location>
        <topology evidence="1">Multi-pass membrane protein</topology>
    </subcellularLocation>
</comment>
<feature type="transmembrane region" description="Helical" evidence="8">
    <location>
        <begin position="254"/>
        <end position="281"/>
    </location>
</feature>
<evidence type="ECO:0000313" key="10">
    <source>
        <dbReference type="Proteomes" id="UP001139648"/>
    </source>
</evidence>